<feature type="region of interest" description="Disordered" evidence="9">
    <location>
        <begin position="477"/>
        <end position="508"/>
    </location>
</feature>
<keyword evidence="12" id="KW-1185">Reference proteome</keyword>
<evidence type="ECO:0000256" key="2">
    <source>
        <dbReference type="ARBA" id="ARBA00007603"/>
    </source>
</evidence>
<reference evidence="13" key="1">
    <citation type="submission" date="2025-08" db="UniProtKB">
        <authorList>
            <consortium name="RefSeq"/>
        </authorList>
    </citation>
    <scope>IDENTIFICATION</scope>
</reference>
<dbReference type="PANTHER" id="PTHR12961:SF0">
    <property type="entry name" value="CONSERVED OLIGOMERIC GOLGI COMPLEX SUBUNIT 2"/>
    <property type="match status" value="1"/>
</dbReference>
<evidence type="ECO:0000259" key="10">
    <source>
        <dbReference type="Pfam" id="PF06148"/>
    </source>
</evidence>
<feature type="domain" description="Conserved oligomeric Golgi complex subunit 2 N-terminal" evidence="10">
    <location>
        <begin position="19"/>
        <end position="92"/>
    </location>
</feature>
<dbReference type="OrthoDB" id="332281at2759"/>
<evidence type="ECO:0000256" key="5">
    <source>
        <dbReference type="ARBA" id="ARBA00022927"/>
    </source>
</evidence>
<feature type="domain" description="COG complex component COG2 C-terminal" evidence="11">
    <location>
        <begin position="385"/>
        <end position="728"/>
    </location>
</feature>
<dbReference type="GO" id="GO:0006891">
    <property type="term" value="P:intra-Golgi vesicle-mediated transport"/>
    <property type="evidence" value="ECO:0007669"/>
    <property type="project" value="TreeGrafter"/>
</dbReference>
<evidence type="ECO:0000256" key="7">
    <source>
        <dbReference type="ARBA" id="ARBA00023136"/>
    </source>
</evidence>
<evidence type="ECO:0000256" key="8">
    <source>
        <dbReference type="ARBA" id="ARBA00031344"/>
    </source>
</evidence>
<evidence type="ECO:0000259" key="11">
    <source>
        <dbReference type="Pfam" id="PF12022"/>
    </source>
</evidence>
<evidence type="ECO:0000256" key="6">
    <source>
        <dbReference type="ARBA" id="ARBA00023034"/>
    </source>
</evidence>
<feature type="compositionally biased region" description="Low complexity" evidence="9">
    <location>
        <begin position="494"/>
        <end position="508"/>
    </location>
</feature>
<protein>
    <recommendedName>
        <fullName evidence="3">Conserved oligomeric Golgi complex subunit 2</fullName>
    </recommendedName>
    <alternativeName>
        <fullName evidence="8">Component of oligomeric Golgi complex 2</fullName>
    </alternativeName>
</protein>
<dbReference type="GO" id="GO:0000139">
    <property type="term" value="C:Golgi membrane"/>
    <property type="evidence" value="ECO:0007669"/>
    <property type="project" value="UniProtKB-SubCell"/>
</dbReference>
<comment type="similarity">
    <text evidence="2">Belongs to the COG2 family.</text>
</comment>
<dbReference type="InterPro" id="IPR024603">
    <property type="entry name" value="COG_complex_COG2_C"/>
</dbReference>
<keyword evidence="5" id="KW-0653">Protein transport</keyword>
<dbReference type="GO" id="GO:0007030">
    <property type="term" value="P:Golgi organization"/>
    <property type="evidence" value="ECO:0007669"/>
    <property type="project" value="InterPro"/>
</dbReference>
<dbReference type="InterPro" id="IPR009316">
    <property type="entry name" value="COG2"/>
</dbReference>
<dbReference type="Pfam" id="PF12022">
    <property type="entry name" value="COG2_C"/>
    <property type="match status" value="1"/>
</dbReference>
<dbReference type="InterPro" id="IPR024602">
    <property type="entry name" value="COG_su2_N"/>
</dbReference>
<dbReference type="KEGG" id="aplc:110979598"/>
<evidence type="ECO:0000256" key="3">
    <source>
        <dbReference type="ARBA" id="ARBA00020977"/>
    </source>
</evidence>
<keyword evidence="4" id="KW-0813">Transport</keyword>
<name>A0A8B7YDB5_ACAPL</name>
<accession>A0A8B7YDB5</accession>
<organism evidence="12 13">
    <name type="scientific">Acanthaster planci</name>
    <name type="common">Crown-of-thorns starfish</name>
    <dbReference type="NCBI Taxonomy" id="133434"/>
    <lineage>
        <taxon>Eukaryota</taxon>
        <taxon>Metazoa</taxon>
        <taxon>Echinodermata</taxon>
        <taxon>Eleutherozoa</taxon>
        <taxon>Asterozoa</taxon>
        <taxon>Asteroidea</taxon>
        <taxon>Valvatacea</taxon>
        <taxon>Valvatida</taxon>
        <taxon>Acanthasteridae</taxon>
        <taxon>Acanthaster</taxon>
    </lineage>
</organism>
<evidence type="ECO:0000313" key="12">
    <source>
        <dbReference type="Proteomes" id="UP000694845"/>
    </source>
</evidence>
<keyword evidence="6" id="KW-0333">Golgi apparatus</keyword>
<evidence type="ECO:0000256" key="1">
    <source>
        <dbReference type="ARBA" id="ARBA00004395"/>
    </source>
</evidence>
<dbReference type="Proteomes" id="UP000694845">
    <property type="component" value="Unplaced"/>
</dbReference>
<keyword evidence="7" id="KW-0472">Membrane</keyword>
<dbReference type="PANTHER" id="PTHR12961">
    <property type="entry name" value="CONSERVED OLIGOMERIC GOLGI COMPLEX COMPONENT 2"/>
    <property type="match status" value="1"/>
</dbReference>
<evidence type="ECO:0000256" key="4">
    <source>
        <dbReference type="ARBA" id="ARBA00022448"/>
    </source>
</evidence>
<dbReference type="CTD" id="22796"/>
<evidence type="ECO:0000256" key="9">
    <source>
        <dbReference type="SAM" id="MobiDB-lite"/>
    </source>
</evidence>
<dbReference type="GeneID" id="110979598"/>
<comment type="subcellular location">
    <subcellularLocation>
        <location evidence="1">Golgi apparatus membrane</location>
        <topology evidence="1">Peripheral membrane protein</topology>
    </subcellularLocation>
</comment>
<dbReference type="RefSeq" id="XP_022091248.1">
    <property type="nucleotide sequence ID" value="XM_022235556.1"/>
</dbReference>
<evidence type="ECO:0000313" key="13">
    <source>
        <dbReference type="RefSeq" id="XP_022091248.1"/>
    </source>
</evidence>
<gene>
    <name evidence="13" type="primary">LOC110979598</name>
</gene>
<dbReference type="AlphaFoldDB" id="A0A8B7YDB5"/>
<sequence length="762" mass="85073">MSAGASFKLMPVPSSASPLCFDKEEFMKDSFDVDAFVADCRRRVQLETLREDLHIYFKSLKNAMVELINKDYADFVNLSSNLVGLDKAIGNLSIPLGQFKEEVLTVRQAMDDAIRVVEEKMAARARLREKKAVLQRLINITKSVEKMESILKIAGSSTTVDGEDGEDSIELSGQQIERVASEFNQLQYYVTQSKGLPLVEKIRPRIAAITVTLQHSLEKSFQEGLETGQKDILKQCLRTYATIDKMRDVEALFRKIAVRPYMDEVIHARSLQNQPQGLKGLYVRVLDFIPKHCRLIRQVTSPMTSSSGQDVVRGYDFLVNAVWPEIASSLETRTTSIFAAGNPSTFHEKYLATMDFVERFELQCGSQASVKRLRAHPSFHSFMTKWSLPVYFQLRFQEIAGSLETALITPFDTQAHEATSDLELNAFQTLWQCLHRCWQQDVYLSPLCHRFWKLTLQLLSRCAVWIEDVYTSQVASDTQESEPLSKTETPKPGASSALSSDSSSQSDSGKALTVTVAGAATITTVAAAGGSAASPLVTIAQIVSLVVDVDHICSKLPTLFDRIILPRVVAANCKSVDILSDAFKESQQSLSRRQEAFGEHIAQDVCSQCAVHLKSANDIPRLYRRTNRELPNKPSAYVSNTLKPLQLFVDEHGVKLKEERRNQWLIGILTSICQSYLTISSELLSSVKKMEDSLKRLKALRKTDAAAAPTQQGTSDDDKIRLQLALDVRYFGDQIQSIGVSSADIQPYQEILELVTSSVSSR</sequence>
<proteinExistence type="inferred from homology"/>
<dbReference type="Pfam" id="PF06148">
    <property type="entry name" value="COG2_N"/>
    <property type="match status" value="1"/>
</dbReference>
<dbReference type="GO" id="GO:0015031">
    <property type="term" value="P:protein transport"/>
    <property type="evidence" value="ECO:0007669"/>
    <property type="project" value="UniProtKB-KW"/>
</dbReference>
<dbReference type="GO" id="GO:0017119">
    <property type="term" value="C:Golgi transport complex"/>
    <property type="evidence" value="ECO:0007669"/>
    <property type="project" value="TreeGrafter"/>
</dbReference>